<reference evidence="1" key="1">
    <citation type="journal article" date="2014" name="Int. J. Syst. Evol. Microbiol.">
        <title>Complete genome sequence of Corynebacterium casei LMG S-19264T (=DSM 44701T), isolated from a smear-ripened cheese.</title>
        <authorList>
            <consortium name="US DOE Joint Genome Institute (JGI-PGF)"/>
            <person name="Walter F."/>
            <person name="Albersmeier A."/>
            <person name="Kalinowski J."/>
            <person name="Ruckert C."/>
        </authorList>
    </citation>
    <scope>NUCLEOTIDE SEQUENCE</scope>
    <source>
        <strain evidence="1">JCM 19596</strain>
    </source>
</reference>
<dbReference type="Proteomes" id="UP000607197">
    <property type="component" value="Unassembled WGS sequence"/>
</dbReference>
<sequence>MIWEVFRQESAGDTYEHVGNVHAPDSEMAKQFAEVQHARRMQTNSLWVVPLDEISEVGAQDAAFGGRTDKSYRWAMTYNDIDASFAEEVEDSEAEQREAARKRRKALSEEGEA</sequence>
<name>A0A830F5E6_9EURY</name>
<gene>
    <name evidence="1" type="ORF">GCM10009039_23880</name>
</gene>
<accession>A0A830F5E6</accession>
<protein>
    <recommendedName>
        <fullName evidence="3">Ring-1,2-phenylacetyl-CoA epoxidase subunit PaaB</fullName>
    </recommendedName>
</protein>
<dbReference type="AlphaFoldDB" id="A0A830F5E6"/>
<keyword evidence="2" id="KW-1185">Reference proteome</keyword>
<organism evidence="1 2">
    <name type="scientific">Halocalculus aciditolerans</name>
    <dbReference type="NCBI Taxonomy" id="1383812"/>
    <lineage>
        <taxon>Archaea</taxon>
        <taxon>Methanobacteriati</taxon>
        <taxon>Methanobacteriota</taxon>
        <taxon>Stenosarchaea group</taxon>
        <taxon>Halobacteria</taxon>
        <taxon>Halobacteriales</taxon>
        <taxon>Halobacteriaceae</taxon>
        <taxon>Halocalculus</taxon>
    </lineage>
</organism>
<dbReference type="EMBL" id="BMPG01000003">
    <property type="protein sequence ID" value="GGL65198.1"/>
    <property type="molecule type" value="Genomic_DNA"/>
</dbReference>
<dbReference type="Gene3D" id="3.10.20.520">
    <property type="entry name" value="Phenylacetic acid degradation B"/>
    <property type="match status" value="1"/>
</dbReference>
<dbReference type="InterPro" id="IPR009359">
    <property type="entry name" value="PaaB"/>
</dbReference>
<dbReference type="Pfam" id="PF06243">
    <property type="entry name" value="PaaB"/>
    <property type="match status" value="1"/>
</dbReference>
<dbReference type="RefSeq" id="WP_188979241.1">
    <property type="nucleotide sequence ID" value="NZ_BMPG01000003.1"/>
</dbReference>
<proteinExistence type="predicted"/>
<comment type="caution">
    <text evidence="1">The sequence shown here is derived from an EMBL/GenBank/DDBJ whole genome shotgun (WGS) entry which is preliminary data.</text>
</comment>
<reference evidence="1" key="2">
    <citation type="submission" date="2020-09" db="EMBL/GenBank/DDBJ databases">
        <authorList>
            <person name="Sun Q."/>
            <person name="Ohkuma M."/>
        </authorList>
    </citation>
    <scope>NUCLEOTIDE SEQUENCE</scope>
    <source>
        <strain evidence="1">JCM 19596</strain>
    </source>
</reference>
<dbReference type="InterPro" id="IPR038693">
    <property type="entry name" value="PaaB_sf"/>
</dbReference>
<dbReference type="NCBIfam" id="NF041867">
    <property type="entry name" value="paab_haloarch"/>
    <property type="match status" value="1"/>
</dbReference>
<evidence type="ECO:0008006" key="3">
    <source>
        <dbReference type="Google" id="ProtNLM"/>
    </source>
</evidence>
<dbReference type="OrthoDB" id="300723at2157"/>
<evidence type="ECO:0000313" key="2">
    <source>
        <dbReference type="Proteomes" id="UP000607197"/>
    </source>
</evidence>
<evidence type="ECO:0000313" key="1">
    <source>
        <dbReference type="EMBL" id="GGL65198.1"/>
    </source>
</evidence>